<evidence type="ECO:0000313" key="9">
    <source>
        <dbReference type="Proteomes" id="UP000183810"/>
    </source>
</evidence>
<keyword evidence="9" id="KW-1185">Reference proteome</keyword>
<dbReference type="Proteomes" id="UP000183810">
    <property type="component" value="Chromosome"/>
</dbReference>
<comment type="similarity">
    <text evidence="2">Belongs to the EccE family.</text>
</comment>
<dbReference type="NCBIfam" id="TIGR03923">
    <property type="entry name" value="T7SS_EccE"/>
    <property type="match status" value="1"/>
</dbReference>
<keyword evidence="6" id="KW-0472">Membrane</keyword>
<dbReference type="EMBL" id="CP018082">
    <property type="protein sequence ID" value="APE33269.1"/>
    <property type="molecule type" value="Genomic_DNA"/>
</dbReference>
<evidence type="ECO:0000256" key="2">
    <source>
        <dbReference type="ARBA" id="ARBA00007759"/>
    </source>
</evidence>
<evidence type="ECO:0000313" key="8">
    <source>
        <dbReference type="EMBL" id="APE33269.1"/>
    </source>
</evidence>
<protein>
    <submittedName>
        <fullName evidence="8">Type VII secretion protein EccE</fullName>
    </submittedName>
</protein>
<dbReference type="KEGG" id="nsl:BOX37_04015"/>
<feature type="domain" description="Type VII secretion system protein EccE" evidence="7">
    <location>
        <begin position="227"/>
        <end position="323"/>
    </location>
</feature>
<dbReference type="InterPro" id="IPR050051">
    <property type="entry name" value="EccE_dom"/>
</dbReference>
<accession>A0A1J0VMN6</accession>
<evidence type="ECO:0000256" key="6">
    <source>
        <dbReference type="ARBA" id="ARBA00023136"/>
    </source>
</evidence>
<dbReference type="InterPro" id="IPR021368">
    <property type="entry name" value="T7SS_EccE"/>
</dbReference>
<evidence type="ECO:0000256" key="5">
    <source>
        <dbReference type="ARBA" id="ARBA00022989"/>
    </source>
</evidence>
<keyword evidence="3" id="KW-1003">Cell membrane</keyword>
<evidence type="ECO:0000256" key="1">
    <source>
        <dbReference type="ARBA" id="ARBA00004236"/>
    </source>
</evidence>
<reference evidence="8" key="1">
    <citation type="submission" date="2016-11" db="EMBL/GenBank/DDBJ databases">
        <authorList>
            <person name="Jaros S."/>
            <person name="Januszkiewicz K."/>
            <person name="Wedrychowicz H."/>
        </authorList>
    </citation>
    <scope>NUCLEOTIDE SEQUENCE [LARGE SCALE GENOMIC DNA]</scope>
    <source>
        <strain evidence="8">Y48</strain>
    </source>
</reference>
<dbReference type="AlphaFoldDB" id="A0A1J0VMN6"/>
<dbReference type="GO" id="GO:0005886">
    <property type="term" value="C:plasma membrane"/>
    <property type="evidence" value="ECO:0007669"/>
    <property type="project" value="UniProtKB-SubCell"/>
</dbReference>
<evidence type="ECO:0000259" key="7">
    <source>
        <dbReference type="Pfam" id="PF11203"/>
    </source>
</evidence>
<keyword evidence="4" id="KW-0812">Transmembrane</keyword>
<gene>
    <name evidence="8" type="ORF">BOX37_04015</name>
</gene>
<dbReference type="Pfam" id="PF11203">
    <property type="entry name" value="EccE"/>
    <property type="match status" value="1"/>
</dbReference>
<keyword evidence="5" id="KW-1133">Transmembrane helix</keyword>
<sequence length="610" mass="65082">MICAARSGWTKVNEWRSEIGASVNSIENQQESVRESATSSTDRVLRDPEFWLFRWLPLRWVLPTLLLAAVIAWCVTAAGAHPVVAPILAALTTLALLTPWRRGEPRSAAAWLARELGFRWRRSDDRLGGNSEPFDVALPEGGSYGMRWDDDRLITVLRIDPPPDALTLLRRGALTTDQMLPLTEIAGCLEQFDITLASIDVISTGSRTAGDSPVARIYDQIVGPLPAIADRTVWLVLRLDPLANAEAVDSRGGGTTGVLRSALIATRRVANRLAARDITVSVLTAGEINSATRQLTHGLALEEFEETPRSLVGHGMHLTSYEVGADLIGPRGFAAIWATPALATTLTLRLRGHLGPRTRPGAESGAIVLDAVVRFDTATAPGEPPLPGLRQLTGRQLPTLLDSVPIDARTRRVDNGQRGPRAALTEIVVPTAGCGQLIGADDAGQGLAVPLVGDGTRHLEVVGKLDLAQQVLLRAIALGARVIVHTDRPEAWHSMVANLNTPHLLSLAPRYSGTGNPAPTAPPPGLRRPLSTVIVYDGITPAAPSGGATVVHVRSPDQQGGYVAADVVLEQDDTSPNAITVRTATATATVRMVTTPEEMRYIGESLAAAR</sequence>
<organism evidence="8 9">
    <name type="scientific">Nocardia mangyaensis</name>
    <dbReference type="NCBI Taxonomy" id="2213200"/>
    <lineage>
        <taxon>Bacteria</taxon>
        <taxon>Bacillati</taxon>
        <taxon>Actinomycetota</taxon>
        <taxon>Actinomycetes</taxon>
        <taxon>Mycobacteriales</taxon>
        <taxon>Nocardiaceae</taxon>
        <taxon>Nocardia</taxon>
    </lineage>
</organism>
<proteinExistence type="inferred from homology"/>
<evidence type="ECO:0000256" key="3">
    <source>
        <dbReference type="ARBA" id="ARBA00022475"/>
    </source>
</evidence>
<evidence type="ECO:0000256" key="4">
    <source>
        <dbReference type="ARBA" id="ARBA00022692"/>
    </source>
</evidence>
<comment type="subcellular location">
    <subcellularLocation>
        <location evidence="1">Cell membrane</location>
    </subcellularLocation>
</comment>
<name>A0A1J0VMN6_9NOCA</name>
<dbReference type="OrthoDB" id="4152590at2"/>